<dbReference type="GO" id="GO:0097347">
    <property type="term" value="C:TAM protein secretion complex"/>
    <property type="evidence" value="ECO:0007669"/>
    <property type="project" value="TreeGrafter"/>
</dbReference>
<dbReference type="Pfam" id="PF04357">
    <property type="entry name" value="TamB"/>
    <property type="match status" value="1"/>
</dbReference>
<keyword evidence="4" id="KW-0472">Membrane</keyword>
<organism evidence="7 8">
    <name type="scientific">Sulfitobacter noctilucicola</name>
    <dbReference type="NCBI Taxonomy" id="1342301"/>
    <lineage>
        <taxon>Bacteria</taxon>
        <taxon>Pseudomonadati</taxon>
        <taxon>Pseudomonadota</taxon>
        <taxon>Alphaproteobacteria</taxon>
        <taxon>Rhodobacterales</taxon>
        <taxon>Roseobacteraceae</taxon>
        <taxon>Sulfitobacter</taxon>
    </lineage>
</organism>
<keyword evidence="3" id="KW-1133">Transmembrane helix</keyword>
<keyword evidence="5" id="KW-0732">Signal</keyword>
<evidence type="ECO:0000259" key="6">
    <source>
        <dbReference type="Pfam" id="PF04357"/>
    </source>
</evidence>
<comment type="caution">
    <text evidence="7">The sequence shown here is derived from an EMBL/GenBank/DDBJ whole genome shotgun (WGS) entry which is preliminary data.</text>
</comment>
<evidence type="ECO:0000256" key="2">
    <source>
        <dbReference type="ARBA" id="ARBA00022692"/>
    </source>
</evidence>
<keyword evidence="8" id="KW-1185">Reference proteome</keyword>
<dbReference type="InterPro" id="IPR007452">
    <property type="entry name" value="TamB_C"/>
</dbReference>
<name>A0A7W6MBG2_9RHOB</name>
<dbReference type="PANTHER" id="PTHR36985:SF1">
    <property type="entry name" value="TRANSLOCATION AND ASSEMBLY MODULE SUBUNIT TAMB"/>
    <property type="match status" value="1"/>
</dbReference>
<gene>
    <name evidence="7" type="ORF">GGR93_003311</name>
</gene>
<sequence>MIRFLHSVFVACALCLALSLPSHAQEDDKGFLTRTIQNALSGTGRTVSIDGFAGALSSAASFDKMTIADAEGIWLILEDVVLDWNRSALLRGRLEVESLTAQRLSLPRLPVSEESLPDAEATPFSLPELPVSVRVETFSIAQIDLGAPILGVEAQLEINASATLNDDIADVELVARRTDGTRGAFVIEANYERSDTILDLLVQVSEGQAGIASRLLNIPGQPSIELEIAGSGPLSEFTADVEVATDGEPRLAGEVTLGTQASRRSTETPDRIVQADIGGDITALLAPRYREFFGEDVRLKIDALLEANGAVDVNSFSLKAQAADLQGKVTLDADKWPTLIDITGKVAGPDGTAVLLPVGGEGTTVESVDLVINYDQSDDEQITANFDVAGLRHTEAEVAQTTLALDGILQPGAGTLGSFEGDVTFAVQGLDLTDPALAEAVGQRINGRTTLTYTEEQPIRISDLVLEGTDFGLRGAAVIDGLSTGLKTDLDATLTAGDLSRFSALAGREMDGQTELALKGEITPLGGQFDLTAKGITQDLAIGISQVDPVLAGRTDLSVAARRDETGTFLRDLVLENAALSLTGSAALRTDDSQAQAEFLLNDLSLVVPQYEGPVRVTMTATQDVVGWSVDADTSGPYGVALTLEGLATGANAALDFTANVPEMQNFVEQIEGPVSAQGTLRKTEQGWNIITDATGPYSAKAALDGELLPSVNLDFDVSVPDIQPLVPQVSGAVTATGNVQQTENGFVIDTKATGPYNAQAAVQGLATGADMNLDFEVSVPDVRPLVPGVSGPLAASGQVRQSPDGILIDATANGPYNARAAVQGLATGPNMRIGFDVSLPNVQPLVPTISGALSARGDVRQSEDGIVIDTTASGPYSLQAAVQGLVTGPNANVTFSADMPNIGALVDNINGPLSVDGTARKEGSAWRVQTDADGPSGTQATVSGVVGQNGTLDLAVAGNAPLGLTRPFLEPRDLQGQARFDLRINGQPALSSVSGTIRTSNASLSAPNLRVGLTDINADVQLANSRAQIDLTGQAVNGGSLRVGGFVALTGGLAADLRIGLSQVVLIDPNLYRTEIDGALQLNGPLTGGAQISGQVDVGETNVTVPSTGLTSIGDIPPINHIGATRPVIATRRKAGIENAQAGVDPADDGGAGFGLNVRVSAPNRIFVRGRGLDAELGGALRLTGTTNRVISAGRFDLQRGRLDILGKRFDLREGAIQFQGDLVPYIRFVSATTTSTGEVRVVVEGPADEPVVTFEATPDAPQDEVLAQLLFGRNLSEISAIQALQLANAVATLAGRGGTGVISNLREGFGLDDLDVTTTDDGATAVRAGKYLSENVYTDVTAASDGTGEISLNLDITPNLTGKATLESDGNSGIGIFFEKDY</sequence>
<dbReference type="GO" id="GO:0005886">
    <property type="term" value="C:plasma membrane"/>
    <property type="evidence" value="ECO:0007669"/>
    <property type="project" value="InterPro"/>
</dbReference>
<reference evidence="7 8" key="1">
    <citation type="submission" date="2020-08" db="EMBL/GenBank/DDBJ databases">
        <title>Genomic Encyclopedia of Type Strains, Phase IV (KMG-IV): sequencing the most valuable type-strain genomes for metagenomic binning, comparative biology and taxonomic classification.</title>
        <authorList>
            <person name="Goeker M."/>
        </authorList>
    </citation>
    <scope>NUCLEOTIDE SEQUENCE [LARGE SCALE GENOMIC DNA]</scope>
    <source>
        <strain evidence="7 8">DSM 101015</strain>
    </source>
</reference>
<feature type="signal peptide" evidence="5">
    <location>
        <begin position="1"/>
        <end position="24"/>
    </location>
</feature>
<proteinExistence type="predicted"/>
<evidence type="ECO:0000313" key="7">
    <source>
        <dbReference type="EMBL" id="MBB4175518.1"/>
    </source>
</evidence>
<evidence type="ECO:0000256" key="5">
    <source>
        <dbReference type="SAM" id="SignalP"/>
    </source>
</evidence>
<keyword evidence="2" id="KW-0812">Transmembrane</keyword>
<dbReference type="GO" id="GO:0009306">
    <property type="term" value="P:protein secretion"/>
    <property type="evidence" value="ECO:0007669"/>
    <property type="project" value="InterPro"/>
</dbReference>
<protein>
    <submittedName>
        <fullName evidence="7">Translocation and assembly module TamB</fullName>
    </submittedName>
</protein>
<accession>A0A7W6MBG2</accession>
<evidence type="ECO:0000256" key="1">
    <source>
        <dbReference type="ARBA" id="ARBA00004167"/>
    </source>
</evidence>
<feature type="domain" description="Translocation and assembly module TamB C-terminal" evidence="6">
    <location>
        <begin position="1032"/>
        <end position="1384"/>
    </location>
</feature>
<evidence type="ECO:0000256" key="4">
    <source>
        <dbReference type="ARBA" id="ARBA00023136"/>
    </source>
</evidence>
<evidence type="ECO:0000256" key="3">
    <source>
        <dbReference type="ARBA" id="ARBA00022989"/>
    </source>
</evidence>
<feature type="chain" id="PRO_5030573781" evidence="5">
    <location>
        <begin position="25"/>
        <end position="1384"/>
    </location>
</feature>
<dbReference type="OrthoDB" id="7784409at2"/>
<dbReference type="PANTHER" id="PTHR36985">
    <property type="entry name" value="TRANSLOCATION AND ASSEMBLY MODULE SUBUNIT TAMB"/>
    <property type="match status" value="1"/>
</dbReference>
<evidence type="ECO:0000313" key="8">
    <source>
        <dbReference type="Proteomes" id="UP000565745"/>
    </source>
</evidence>
<dbReference type="EMBL" id="JACIFU010000004">
    <property type="protein sequence ID" value="MBB4175518.1"/>
    <property type="molecule type" value="Genomic_DNA"/>
</dbReference>
<dbReference type="Proteomes" id="UP000565745">
    <property type="component" value="Unassembled WGS sequence"/>
</dbReference>
<comment type="subcellular location">
    <subcellularLocation>
        <location evidence="1">Membrane</location>
        <topology evidence="1">Single-pass membrane protein</topology>
    </subcellularLocation>
</comment>